<evidence type="ECO:0000259" key="1">
    <source>
        <dbReference type="Pfam" id="PF01882"/>
    </source>
</evidence>
<dbReference type="PANTHER" id="PTHR33608:SF6">
    <property type="entry name" value="BLL2464 PROTEIN"/>
    <property type="match status" value="1"/>
</dbReference>
<dbReference type="Pfam" id="PF01882">
    <property type="entry name" value="DUF58"/>
    <property type="match status" value="1"/>
</dbReference>
<dbReference type="PANTHER" id="PTHR33608">
    <property type="entry name" value="BLL2464 PROTEIN"/>
    <property type="match status" value="1"/>
</dbReference>
<protein>
    <submittedName>
        <fullName evidence="2">DUF58 domain-containing protein</fullName>
    </submittedName>
</protein>
<proteinExistence type="predicted"/>
<dbReference type="AlphaFoldDB" id="A0A8J7SIJ3"/>
<dbReference type="Proteomes" id="UP000655420">
    <property type="component" value="Unassembled WGS sequence"/>
</dbReference>
<comment type="caution">
    <text evidence="2">The sequence shown here is derived from an EMBL/GenBank/DDBJ whole genome shotgun (WGS) entry which is preliminary data.</text>
</comment>
<feature type="domain" description="DUF58" evidence="1">
    <location>
        <begin position="59"/>
        <end position="265"/>
    </location>
</feature>
<name>A0A8J7SIJ3_9RHOB</name>
<dbReference type="EMBL" id="JAEHHL010000008">
    <property type="protein sequence ID" value="MBK0400370.1"/>
    <property type="molecule type" value="Genomic_DNA"/>
</dbReference>
<keyword evidence="3" id="KW-1185">Reference proteome</keyword>
<evidence type="ECO:0000313" key="2">
    <source>
        <dbReference type="EMBL" id="MBK0400370.1"/>
    </source>
</evidence>
<dbReference type="InterPro" id="IPR002881">
    <property type="entry name" value="DUF58"/>
</dbReference>
<evidence type="ECO:0000313" key="3">
    <source>
        <dbReference type="Proteomes" id="UP000655420"/>
    </source>
</evidence>
<gene>
    <name evidence="2" type="ORF">H0I76_14310</name>
</gene>
<dbReference type="RefSeq" id="WP_200611057.1">
    <property type="nucleotide sequence ID" value="NZ_JAEHHL010000008.1"/>
</dbReference>
<reference evidence="2" key="1">
    <citation type="submission" date="2020-12" db="EMBL/GenBank/DDBJ databases">
        <title>Bacterial taxonomy.</title>
        <authorList>
            <person name="Pan X."/>
        </authorList>
    </citation>
    <scope>NUCLEOTIDE SEQUENCE</scope>
    <source>
        <strain evidence="2">M0105</strain>
    </source>
</reference>
<accession>A0A8J7SIJ3</accession>
<organism evidence="2 3">
    <name type="scientific">Thermohalobaculum xanthum</name>
    <dbReference type="NCBI Taxonomy" id="2753746"/>
    <lineage>
        <taxon>Bacteria</taxon>
        <taxon>Pseudomonadati</taxon>
        <taxon>Pseudomonadota</taxon>
        <taxon>Alphaproteobacteria</taxon>
        <taxon>Rhodobacterales</taxon>
        <taxon>Paracoccaceae</taxon>
        <taxon>Thermohalobaculum</taxon>
    </lineage>
</organism>
<sequence length="303" mass="33907">MAEPASRASRDRAGWLRRDAERVSGSLPALLVEAERLVASVATGVHGRRQAGPGETFWQYRAAQPGDALSQIDWRRSARSDRLYIREMEWEAAETVLLWVDRARSMQFRSDASARTKAERAALLALSVAVLLSRGGERYGLIGTEAEQPRTGERQLQRMAGLLTAPVEPDAPDYGAPVEFALPRSGRIIFFSDFMGPREQVLPALRRAAGQGIGGVYVQILDPVEEEFPFIGRTRFESVARAVRHETDQAAALKDRYRQRLAERRDELDRVARAAGWQLLLHRTDESPRRALLRLHAFIGGGR</sequence>